<feature type="domain" description="Tetratricopeptide repeat protein 21A/21B fifth ARM repeats" evidence="8">
    <location>
        <begin position="961"/>
        <end position="1077"/>
    </location>
</feature>
<protein>
    <recommendedName>
        <fullName evidence="12">PEP-CTERM system TPR-repeat lipoprotein</fullName>
    </recommendedName>
</protein>
<dbReference type="Proteomes" id="UP000053201">
    <property type="component" value="Unassembled WGS sequence"/>
</dbReference>
<keyword evidence="3 4" id="KW-0802">TPR repeat</keyword>
<dbReference type="PROSITE" id="PS50005">
    <property type="entry name" value="TPR"/>
    <property type="match status" value="2"/>
</dbReference>
<feature type="domain" description="Tetratricopeptide repeat protein 21A/21B fourth ARM" evidence="9">
    <location>
        <begin position="766"/>
        <end position="920"/>
    </location>
</feature>
<dbReference type="Pfam" id="PF25058">
    <property type="entry name" value="ARM_TT21"/>
    <property type="match status" value="1"/>
</dbReference>
<evidence type="ECO:0000313" key="10">
    <source>
        <dbReference type="EMBL" id="KND02289.1"/>
    </source>
</evidence>
<feature type="repeat" description="TPR" evidence="4">
    <location>
        <begin position="328"/>
        <end position="361"/>
    </location>
</feature>
<dbReference type="VEuPathDB" id="FungiDB:SPPG_02764"/>
<comment type="similarity">
    <text evidence="1">Belongs to the TTC21 family.</text>
</comment>
<reference evidence="10 11" key="1">
    <citation type="submission" date="2009-08" db="EMBL/GenBank/DDBJ databases">
        <title>The Genome Sequence of Spizellomyces punctatus strain DAOM BR117.</title>
        <authorList>
            <consortium name="The Broad Institute Genome Sequencing Platform"/>
            <person name="Russ C."/>
            <person name="Cuomo C."/>
            <person name="Shea T."/>
            <person name="Young S.K."/>
            <person name="Zeng Q."/>
            <person name="Koehrsen M."/>
            <person name="Haas B."/>
            <person name="Borodovsky M."/>
            <person name="Guigo R."/>
            <person name="Alvarado L."/>
            <person name="Berlin A."/>
            <person name="Bochicchio J."/>
            <person name="Borenstein D."/>
            <person name="Chapman S."/>
            <person name="Chen Z."/>
            <person name="Engels R."/>
            <person name="Freedman E."/>
            <person name="Gellesch M."/>
            <person name="Goldberg J."/>
            <person name="Griggs A."/>
            <person name="Gujja S."/>
            <person name="Heiman D."/>
            <person name="Hepburn T."/>
            <person name="Howarth C."/>
            <person name="Jen D."/>
            <person name="Larson L."/>
            <person name="Lewis B."/>
            <person name="Mehta T."/>
            <person name="Park D."/>
            <person name="Pearson M."/>
            <person name="Roberts A."/>
            <person name="Saif S."/>
            <person name="Shenoy N."/>
            <person name="Sisk P."/>
            <person name="Stolte C."/>
            <person name="Sykes S."/>
            <person name="Thomson T."/>
            <person name="Walk T."/>
            <person name="White J."/>
            <person name="Yandava C."/>
            <person name="Burger G."/>
            <person name="Gray M.W."/>
            <person name="Holland P.W.H."/>
            <person name="King N."/>
            <person name="Lang F.B.F."/>
            <person name="Roger A.J."/>
            <person name="Ruiz-Trillo I."/>
            <person name="Lander E."/>
            <person name="Nusbaum C."/>
        </authorList>
    </citation>
    <scope>NUCLEOTIDE SEQUENCE [LARGE SCALE GENOMIC DNA]</scope>
    <source>
        <strain evidence="10 11">DAOM BR117</strain>
    </source>
</reference>
<evidence type="ECO:0000256" key="2">
    <source>
        <dbReference type="ARBA" id="ARBA00022737"/>
    </source>
</evidence>
<dbReference type="InParanoid" id="A0A0L0HNA3"/>
<evidence type="ECO:0000256" key="4">
    <source>
        <dbReference type="PROSITE-ProRule" id="PRU00339"/>
    </source>
</evidence>
<evidence type="ECO:0000259" key="5">
    <source>
        <dbReference type="Pfam" id="PF25060"/>
    </source>
</evidence>
<dbReference type="GO" id="GO:0005929">
    <property type="term" value="C:cilium"/>
    <property type="evidence" value="ECO:0007669"/>
    <property type="project" value="GOC"/>
</dbReference>
<feature type="repeat" description="TPR" evidence="4">
    <location>
        <begin position="730"/>
        <end position="763"/>
    </location>
</feature>
<proteinExistence type="inferred from homology"/>
<dbReference type="FunFam" id="1.25.40.10:FF:000377">
    <property type="entry name" value="Tetratricopeptide repeat domain 21B"/>
    <property type="match status" value="1"/>
</dbReference>
<organism evidence="10 11">
    <name type="scientific">Spizellomyces punctatus (strain DAOM BR117)</name>
    <dbReference type="NCBI Taxonomy" id="645134"/>
    <lineage>
        <taxon>Eukaryota</taxon>
        <taxon>Fungi</taxon>
        <taxon>Fungi incertae sedis</taxon>
        <taxon>Chytridiomycota</taxon>
        <taxon>Chytridiomycota incertae sedis</taxon>
        <taxon>Chytridiomycetes</taxon>
        <taxon>Spizellomycetales</taxon>
        <taxon>Spizellomycetaceae</taxon>
        <taxon>Spizellomyces</taxon>
    </lineage>
</organism>
<keyword evidence="11" id="KW-1185">Reference proteome</keyword>
<evidence type="ECO:0000259" key="8">
    <source>
        <dbReference type="Pfam" id="PF25064"/>
    </source>
</evidence>
<dbReference type="InterPro" id="IPR056832">
    <property type="entry name" value="ARM_TT21_2nd"/>
</dbReference>
<dbReference type="InterPro" id="IPR056836">
    <property type="entry name" value="ARM_TT21_4th"/>
</dbReference>
<feature type="domain" description="Tetratricopeptide repeat protein 21A/21B second ARM" evidence="5">
    <location>
        <begin position="273"/>
        <end position="542"/>
    </location>
</feature>
<dbReference type="EMBL" id="KQ257453">
    <property type="protein sequence ID" value="KND02289.1"/>
    <property type="molecule type" value="Genomic_DNA"/>
</dbReference>
<dbReference type="RefSeq" id="XP_016610328.1">
    <property type="nucleotide sequence ID" value="XM_016751049.1"/>
</dbReference>
<dbReference type="OrthoDB" id="10259630at2759"/>
<dbReference type="Pfam" id="PF25060">
    <property type="entry name" value="ARM_TT21_2nd"/>
    <property type="match status" value="1"/>
</dbReference>
<accession>A0A0L0HNA3</accession>
<dbReference type="PANTHER" id="PTHR14699">
    <property type="entry name" value="STI2 PROTEIN-RELATED"/>
    <property type="match status" value="1"/>
</dbReference>
<dbReference type="Pfam" id="PF25068">
    <property type="entry name" value="ARM_TT21_4th"/>
    <property type="match status" value="1"/>
</dbReference>
<dbReference type="InterPro" id="IPR056835">
    <property type="entry name" value="ARM_TT21_5th"/>
</dbReference>
<sequence>MSADEDLAAINYFCRRKLFHHAYSLCDDRLKRKVGDPLLLFWRAASTVFEGRPTEALRALESVQDKRDFLLAAPIAMIHAHERCKLVDREAIQELEAKLTIASNSPSLTDRAHIQAAMFQWHCGFLDLAKENVKKALDMNSGSTEALTLMGWIDMASPKDSVAAKAHTWLDRALEKRPKDLEALMGRLHYLRRHRRQLTPALDITSQIIVHYPGFIPAYIERVYVLLEMGAWEQVNEASQRLAGLMPDSIDAMIAQCLNQLCREGGYAMAASYIAKLKQTLDRLEPHNAQLYYTTAQPFIRLSNRLATVLDGCTKLLEKAIVIEPENSAYRTELGHVHLLLEDLPRAREAYQHAASLDPHYVKALEGLIRCQLLSGHFDAAEEQLELFNEFQMAMGKSAEMTYLSSVLAWYKYGDARKRLQYLKEAVEIELQLINAMPLSLEYYVQVNPDFLLEMVKDYMEHCPSDPKREGEDVHPIIKIVLDLLEVVCKVNPGSVEAVYHLAKAKFLAGDKASAQLAAARCLKLDNTYPKGYVLMGQIHLYDGHAKQAIQFLEMGLSYNFQVRNIPLFHILKARVQITEGNYDEALATLQTAMSLPGMKEPMREGNRVPRMKRPDHIPSIHERMTLYLELVDVHTKLKHVNEAAKVMQEAVQVFSGMPEQDRLVMAKAELALARGEVDAALNQLATITMDQPYFIEAKRQMADIYLKYKNDKKAYARCYSELVERNPTVESCLLLGDAYMNLQEPEKAIAIYESAMDSSPEASVLASKIGKALVRTHNYSRAISYYESALANESPIGSILRYDLAQLYKKLQRYDDAEKILTEALEHPQTDEISDIELDISCQTLLAQVYRCMQNPKKAVMALQEARDLQMRVLAKEAMAADTRPQRTKLADINYEIAELYSRDLKEVDNALTHYNEAIENDEGHAKSILAVCQIYLSKGEVDSAQLQCSNLLRLDTTNEEATMLMAEIMYRSNSHAEAIFHFRSLLDRIPTHYTALVRLIEVLRRSGKLDEIPKYLKLAEESTVKVNLHPGYHYCKGLHYRYSNSPHEALKEFNFCRRDTEWGERALYHMVEIFLNPDNETTGGEALEGAADTSASGGKKGDSELLAILTADKLLKELPQNPKSLRTQVLECHALMATKQKVEIERALAKFAEILNTERDYVPALLGMAVGYMLLKQPPRARNQLKRIAKMEWTSELADDFERSWILLADIYIQGGKYDLATDLLKRCLSQNRSCAKASEYLGFIMEKEASFKDAADHYEIAWQLDREANPAMGYKLAFNYMKAKKHVEAIDVCHKVLKLYPDYPKMRKEILDKARASLRCP</sequence>
<feature type="domain" description="Tetratricopeptide repeat protein 21A/21B N-terminal ARM repeat" evidence="6">
    <location>
        <begin position="10"/>
        <end position="235"/>
    </location>
</feature>
<dbReference type="InterPro" id="IPR040364">
    <property type="entry name" value="TTC21A/TTC21B"/>
</dbReference>
<evidence type="ECO:0000256" key="3">
    <source>
        <dbReference type="ARBA" id="ARBA00022803"/>
    </source>
</evidence>
<dbReference type="STRING" id="645134.A0A0L0HNA3"/>
<dbReference type="GO" id="GO:0035721">
    <property type="term" value="P:intraciliary retrograde transport"/>
    <property type="evidence" value="ECO:0007669"/>
    <property type="project" value="TreeGrafter"/>
</dbReference>
<name>A0A0L0HNA3_SPIPD</name>
<dbReference type="FunFam" id="1.25.40.10:FF:000197">
    <property type="entry name" value="Tetratricopeptide repeat domain 21B"/>
    <property type="match status" value="1"/>
</dbReference>
<dbReference type="Pfam" id="PF25062">
    <property type="entry name" value="ARM_TT21_N"/>
    <property type="match status" value="1"/>
</dbReference>
<feature type="domain" description="Tetratricopeptide repeat protein 21A/21B C-terminal ARM" evidence="7">
    <location>
        <begin position="1112"/>
        <end position="1318"/>
    </location>
</feature>
<dbReference type="Pfam" id="PF13181">
    <property type="entry name" value="TPR_8"/>
    <property type="match status" value="1"/>
</dbReference>
<dbReference type="InterPro" id="IPR056834">
    <property type="entry name" value="ARM_TT21_C"/>
</dbReference>
<evidence type="ECO:0008006" key="12">
    <source>
        <dbReference type="Google" id="ProtNLM"/>
    </source>
</evidence>
<dbReference type="SMART" id="SM00028">
    <property type="entry name" value="TPR"/>
    <property type="match status" value="13"/>
</dbReference>
<evidence type="ECO:0000313" key="11">
    <source>
        <dbReference type="Proteomes" id="UP000053201"/>
    </source>
</evidence>
<dbReference type="InterPro" id="IPR011990">
    <property type="entry name" value="TPR-like_helical_dom_sf"/>
</dbReference>
<evidence type="ECO:0000259" key="9">
    <source>
        <dbReference type="Pfam" id="PF25068"/>
    </source>
</evidence>
<dbReference type="SUPFAM" id="SSF48452">
    <property type="entry name" value="TPR-like"/>
    <property type="match status" value="4"/>
</dbReference>
<dbReference type="InterPro" id="IPR056833">
    <property type="entry name" value="ARM_TT21_N"/>
</dbReference>
<dbReference type="GeneID" id="27686327"/>
<dbReference type="Gene3D" id="1.25.40.10">
    <property type="entry name" value="Tetratricopeptide repeat domain"/>
    <property type="match status" value="7"/>
</dbReference>
<evidence type="ECO:0000259" key="6">
    <source>
        <dbReference type="Pfam" id="PF25062"/>
    </source>
</evidence>
<dbReference type="InterPro" id="IPR019734">
    <property type="entry name" value="TPR_rpt"/>
</dbReference>
<dbReference type="GO" id="GO:0030991">
    <property type="term" value="C:intraciliary transport particle A"/>
    <property type="evidence" value="ECO:0007669"/>
    <property type="project" value="TreeGrafter"/>
</dbReference>
<dbReference type="Pfam" id="PF25063">
    <property type="entry name" value="ARM_TT21_C"/>
    <property type="match status" value="1"/>
</dbReference>
<evidence type="ECO:0000256" key="1">
    <source>
        <dbReference type="ARBA" id="ARBA00010935"/>
    </source>
</evidence>
<dbReference type="eggNOG" id="ENOG502QQAB">
    <property type="taxonomic scope" value="Eukaryota"/>
</dbReference>
<dbReference type="GO" id="GO:0061512">
    <property type="term" value="P:protein localization to cilium"/>
    <property type="evidence" value="ECO:0007669"/>
    <property type="project" value="TreeGrafter"/>
</dbReference>
<keyword evidence="2" id="KW-0677">Repeat</keyword>
<gene>
    <name evidence="10" type="ORF">SPPG_02764</name>
</gene>
<dbReference type="Pfam" id="PF25064">
    <property type="entry name" value="ARM_TT21_5th"/>
    <property type="match status" value="1"/>
</dbReference>
<dbReference type="PANTHER" id="PTHR14699:SF0">
    <property type="entry name" value="TETRATRICOPEPTIDE REPEAT PROTEIN 21 HOMOLOG"/>
    <property type="match status" value="1"/>
</dbReference>
<dbReference type="OMA" id="NATCVRA"/>
<evidence type="ECO:0000259" key="7">
    <source>
        <dbReference type="Pfam" id="PF25063"/>
    </source>
</evidence>